<accession>A0A9P3GRP1</accession>
<dbReference type="AlphaFoldDB" id="A0A9P3GRP1"/>
<comment type="caution">
    <text evidence="2">The sequence shown here is derived from an EMBL/GenBank/DDBJ whole genome shotgun (WGS) entry which is preliminary data.</text>
</comment>
<feature type="compositionally biased region" description="Polar residues" evidence="1">
    <location>
        <begin position="206"/>
        <end position="222"/>
    </location>
</feature>
<evidence type="ECO:0000313" key="3">
    <source>
        <dbReference type="Proteomes" id="UP000703269"/>
    </source>
</evidence>
<dbReference type="Proteomes" id="UP000703269">
    <property type="component" value="Unassembled WGS sequence"/>
</dbReference>
<keyword evidence="3" id="KW-1185">Reference proteome</keyword>
<proteinExistence type="predicted"/>
<name>A0A9P3GRP1_9APHY</name>
<evidence type="ECO:0000313" key="2">
    <source>
        <dbReference type="EMBL" id="GJF00626.1"/>
    </source>
</evidence>
<dbReference type="EMBL" id="BPQB01000175">
    <property type="protein sequence ID" value="GJF00626.1"/>
    <property type="molecule type" value="Genomic_DNA"/>
</dbReference>
<feature type="region of interest" description="Disordered" evidence="1">
    <location>
        <begin position="83"/>
        <end position="110"/>
    </location>
</feature>
<sequence length="258" mass="28518">MTRGGGIEADVAQTVLHKSGLRGRFKGTLCRDGWHRCSDTRQKIHLELVSLRLGRPPHHISPRHPSPIPSCPVFQIGIGIAHGPLPRTQRPLGQKRRATPGIDGEPQSAGVSEAGTVMQTNPGGSFLSVAQPEVRVHARFPTGRHRRPASTSFPSHWAPVYASRIRQANSRRPCTLAHYARLNRLNRPHQRTLELLPAQYATSRLSARSQDLSKSGPHSSCGSPEERINLGASERQRRFISMGACERRLGLRERPVLP</sequence>
<feature type="region of interest" description="Disordered" evidence="1">
    <location>
        <begin position="206"/>
        <end position="233"/>
    </location>
</feature>
<gene>
    <name evidence="2" type="ORF">PsYK624_169200</name>
</gene>
<protein>
    <submittedName>
        <fullName evidence="2">Uncharacterized protein</fullName>
    </submittedName>
</protein>
<evidence type="ECO:0000256" key="1">
    <source>
        <dbReference type="SAM" id="MobiDB-lite"/>
    </source>
</evidence>
<reference evidence="2 3" key="1">
    <citation type="submission" date="2021-08" db="EMBL/GenBank/DDBJ databases">
        <title>Draft Genome Sequence of Phanerochaete sordida strain YK-624.</title>
        <authorList>
            <person name="Mori T."/>
            <person name="Dohra H."/>
            <person name="Suzuki T."/>
            <person name="Kawagishi H."/>
            <person name="Hirai H."/>
        </authorList>
    </citation>
    <scope>NUCLEOTIDE SEQUENCE [LARGE SCALE GENOMIC DNA]</scope>
    <source>
        <strain evidence="2 3">YK-624</strain>
    </source>
</reference>
<organism evidence="2 3">
    <name type="scientific">Phanerochaete sordida</name>
    <dbReference type="NCBI Taxonomy" id="48140"/>
    <lineage>
        <taxon>Eukaryota</taxon>
        <taxon>Fungi</taxon>
        <taxon>Dikarya</taxon>
        <taxon>Basidiomycota</taxon>
        <taxon>Agaricomycotina</taxon>
        <taxon>Agaricomycetes</taxon>
        <taxon>Polyporales</taxon>
        <taxon>Phanerochaetaceae</taxon>
        <taxon>Phanerochaete</taxon>
    </lineage>
</organism>